<keyword evidence="2" id="KW-1185">Reference proteome</keyword>
<name>A0AA87ZYL8_FICCA</name>
<reference evidence="1" key="1">
    <citation type="submission" date="2023-07" db="EMBL/GenBank/DDBJ databases">
        <title>draft genome sequence of fig (Ficus carica).</title>
        <authorList>
            <person name="Takahashi T."/>
            <person name="Nishimura K."/>
        </authorList>
    </citation>
    <scope>NUCLEOTIDE SEQUENCE</scope>
</reference>
<organism evidence="1 2">
    <name type="scientific">Ficus carica</name>
    <name type="common">Common fig</name>
    <dbReference type="NCBI Taxonomy" id="3494"/>
    <lineage>
        <taxon>Eukaryota</taxon>
        <taxon>Viridiplantae</taxon>
        <taxon>Streptophyta</taxon>
        <taxon>Embryophyta</taxon>
        <taxon>Tracheophyta</taxon>
        <taxon>Spermatophyta</taxon>
        <taxon>Magnoliopsida</taxon>
        <taxon>eudicotyledons</taxon>
        <taxon>Gunneridae</taxon>
        <taxon>Pentapetalae</taxon>
        <taxon>rosids</taxon>
        <taxon>fabids</taxon>
        <taxon>Rosales</taxon>
        <taxon>Moraceae</taxon>
        <taxon>Ficeae</taxon>
        <taxon>Ficus</taxon>
    </lineage>
</organism>
<protein>
    <submittedName>
        <fullName evidence="1">Uncharacterized protein</fullName>
    </submittedName>
</protein>
<evidence type="ECO:0000313" key="2">
    <source>
        <dbReference type="Proteomes" id="UP001187192"/>
    </source>
</evidence>
<dbReference type="AlphaFoldDB" id="A0AA87ZYL8"/>
<comment type="caution">
    <text evidence="1">The sequence shown here is derived from an EMBL/GenBank/DDBJ whole genome shotgun (WGS) entry which is preliminary data.</text>
</comment>
<gene>
    <name evidence="1" type="ORF">TIFTF001_012204</name>
</gene>
<dbReference type="Proteomes" id="UP001187192">
    <property type="component" value="Unassembled WGS sequence"/>
</dbReference>
<accession>A0AA87ZYL8</accession>
<evidence type="ECO:0000313" key="1">
    <source>
        <dbReference type="EMBL" id="GMN43007.1"/>
    </source>
</evidence>
<proteinExistence type="predicted"/>
<dbReference type="EMBL" id="BTGU01000015">
    <property type="protein sequence ID" value="GMN43007.1"/>
    <property type="molecule type" value="Genomic_DNA"/>
</dbReference>
<sequence length="77" mass="8156">MFGSQIIPPPPAPAPASNILKILLQPPYTIAKTSSNVGGDPTFVPHPRPVQEDLHRIPSSRGILSSTHLISNPGKEA</sequence>